<dbReference type="EMBL" id="ML993192">
    <property type="protein sequence ID" value="KAF2206118.1"/>
    <property type="molecule type" value="Genomic_DNA"/>
</dbReference>
<evidence type="ECO:0000313" key="2">
    <source>
        <dbReference type="EMBL" id="KAF2206118.1"/>
    </source>
</evidence>
<organism evidence="2 3">
    <name type="scientific">Cercospora zeae-maydis SCOH1-5</name>
    <dbReference type="NCBI Taxonomy" id="717836"/>
    <lineage>
        <taxon>Eukaryota</taxon>
        <taxon>Fungi</taxon>
        <taxon>Dikarya</taxon>
        <taxon>Ascomycota</taxon>
        <taxon>Pezizomycotina</taxon>
        <taxon>Dothideomycetes</taxon>
        <taxon>Dothideomycetidae</taxon>
        <taxon>Mycosphaerellales</taxon>
        <taxon>Mycosphaerellaceae</taxon>
        <taxon>Cercospora</taxon>
    </lineage>
</organism>
<feature type="region of interest" description="Disordered" evidence="1">
    <location>
        <begin position="37"/>
        <end position="61"/>
    </location>
</feature>
<proteinExistence type="predicted"/>
<evidence type="ECO:0000256" key="1">
    <source>
        <dbReference type="SAM" id="MobiDB-lite"/>
    </source>
</evidence>
<reference evidence="2" key="1">
    <citation type="journal article" date="2020" name="Stud. Mycol.">
        <title>101 Dothideomycetes genomes: a test case for predicting lifestyles and emergence of pathogens.</title>
        <authorList>
            <person name="Haridas S."/>
            <person name="Albert R."/>
            <person name="Binder M."/>
            <person name="Bloem J."/>
            <person name="Labutti K."/>
            <person name="Salamov A."/>
            <person name="Andreopoulos B."/>
            <person name="Baker S."/>
            <person name="Barry K."/>
            <person name="Bills G."/>
            <person name="Bluhm B."/>
            <person name="Cannon C."/>
            <person name="Castanera R."/>
            <person name="Culley D."/>
            <person name="Daum C."/>
            <person name="Ezra D."/>
            <person name="Gonzalez J."/>
            <person name="Henrissat B."/>
            <person name="Kuo A."/>
            <person name="Liang C."/>
            <person name="Lipzen A."/>
            <person name="Lutzoni F."/>
            <person name="Magnuson J."/>
            <person name="Mondo S."/>
            <person name="Nolan M."/>
            <person name="Ohm R."/>
            <person name="Pangilinan J."/>
            <person name="Park H.-J."/>
            <person name="Ramirez L."/>
            <person name="Alfaro M."/>
            <person name="Sun H."/>
            <person name="Tritt A."/>
            <person name="Yoshinaga Y."/>
            <person name="Zwiers L.-H."/>
            <person name="Turgeon B."/>
            <person name="Goodwin S."/>
            <person name="Spatafora J."/>
            <person name="Crous P."/>
            <person name="Grigoriev I."/>
        </authorList>
    </citation>
    <scope>NUCLEOTIDE SEQUENCE</scope>
    <source>
        <strain evidence="2">SCOH1-5</strain>
    </source>
</reference>
<dbReference type="Proteomes" id="UP000799539">
    <property type="component" value="Unassembled WGS sequence"/>
</dbReference>
<protein>
    <submittedName>
        <fullName evidence="2">Uncharacterized protein</fullName>
    </submittedName>
</protein>
<accession>A0A6A6EUZ7</accession>
<dbReference type="AlphaFoldDB" id="A0A6A6EUZ7"/>
<gene>
    <name evidence="2" type="ORF">CERZMDRAFT_103965</name>
</gene>
<name>A0A6A6EUZ7_9PEZI</name>
<evidence type="ECO:0000313" key="3">
    <source>
        <dbReference type="Proteomes" id="UP000799539"/>
    </source>
</evidence>
<feature type="region of interest" description="Disordered" evidence="1">
    <location>
        <begin position="1"/>
        <end position="24"/>
    </location>
</feature>
<keyword evidence="3" id="KW-1185">Reference proteome</keyword>
<sequence>MAATDRPLPPLLPETEAEFAEHVTTHPDACLSAPKIANSARLSTSKRPSIRRWKPNTATRL</sequence>